<evidence type="ECO:0000256" key="1">
    <source>
        <dbReference type="SAM" id="SignalP"/>
    </source>
</evidence>
<proteinExistence type="predicted"/>
<keyword evidence="1" id="KW-0732">Signal</keyword>
<feature type="chain" id="PRO_5037464616" evidence="1">
    <location>
        <begin position="20"/>
        <end position="192"/>
    </location>
</feature>
<gene>
    <name evidence="3" type="ORF">JMN32_05655</name>
</gene>
<dbReference type="Gene3D" id="2.40.128.110">
    <property type="entry name" value="Lipid/polyisoprenoid-binding, YceI-like"/>
    <property type="match status" value="1"/>
</dbReference>
<dbReference type="Proteomes" id="UP000614216">
    <property type="component" value="Unassembled WGS sequence"/>
</dbReference>
<name>A0A937FVJ9_9BACT</name>
<accession>A0A937FVJ9</accession>
<dbReference type="AlphaFoldDB" id="A0A937FVJ9"/>
<keyword evidence="4" id="KW-1185">Reference proteome</keyword>
<organism evidence="3 4">
    <name type="scientific">Fulvivirga marina</name>
    <dbReference type="NCBI Taxonomy" id="2494733"/>
    <lineage>
        <taxon>Bacteria</taxon>
        <taxon>Pseudomonadati</taxon>
        <taxon>Bacteroidota</taxon>
        <taxon>Cytophagia</taxon>
        <taxon>Cytophagales</taxon>
        <taxon>Fulvivirgaceae</taxon>
        <taxon>Fulvivirga</taxon>
    </lineage>
</organism>
<dbReference type="InterPro" id="IPR007372">
    <property type="entry name" value="Lipid/polyisoprenoid-bd_YceI"/>
</dbReference>
<protein>
    <submittedName>
        <fullName evidence="3">YceI family protein</fullName>
    </submittedName>
</protein>
<reference evidence="3" key="1">
    <citation type="submission" date="2021-01" db="EMBL/GenBank/DDBJ databases">
        <title>Fulvivirga kasyanovii gen. nov., sp nov., a novel member of the phylum Bacteroidetes isolated from seawater in a mussel farm.</title>
        <authorList>
            <person name="Zhao L.-H."/>
            <person name="Wang Z.-J."/>
        </authorList>
    </citation>
    <scope>NUCLEOTIDE SEQUENCE</scope>
    <source>
        <strain evidence="3">29W222</strain>
    </source>
</reference>
<dbReference type="EMBL" id="JAEUGD010000018">
    <property type="protein sequence ID" value="MBL6445783.1"/>
    <property type="molecule type" value="Genomic_DNA"/>
</dbReference>
<evidence type="ECO:0000259" key="2">
    <source>
        <dbReference type="SMART" id="SM00867"/>
    </source>
</evidence>
<evidence type="ECO:0000313" key="4">
    <source>
        <dbReference type="Proteomes" id="UP000614216"/>
    </source>
</evidence>
<dbReference type="PANTHER" id="PTHR34406">
    <property type="entry name" value="PROTEIN YCEI"/>
    <property type="match status" value="1"/>
</dbReference>
<evidence type="ECO:0000313" key="3">
    <source>
        <dbReference type="EMBL" id="MBL6445783.1"/>
    </source>
</evidence>
<dbReference type="RefSeq" id="WP_202855332.1">
    <property type="nucleotide sequence ID" value="NZ_JAEUGD010000018.1"/>
</dbReference>
<dbReference type="InterPro" id="IPR036761">
    <property type="entry name" value="TTHA0802/YceI-like_sf"/>
</dbReference>
<comment type="caution">
    <text evidence="3">The sequence shown here is derived from an EMBL/GenBank/DDBJ whole genome shotgun (WGS) entry which is preliminary data.</text>
</comment>
<feature type="signal peptide" evidence="1">
    <location>
        <begin position="1"/>
        <end position="19"/>
    </location>
</feature>
<dbReference type="SMART" id="SM00867">
    <property type="entry name" value="YceI"/>
    <property type="match status" value="1"/>
</dbReference>
<sequence>MKNIYIILIISFISSISLAQSTWVIDPTHSSVQFDVSHLAVSSVTGFFTSYAGTLTSKKSDFEGAKVNATIEVASITTNNMERDKHLKEDDFFNAEKYPEIKFESTSFKKVSDNNFLIEGNLTIRNVTKPVTLEAEFGGIVSINNKKKAGFTATGTIDRFEFGLKWDDVLDNGGLIVGEKVDIILKMELVKQ</sequence>
<feature type="domain" description="Lipid/polyisoprenoid-binding YceI-like" evidence="2">
    <location>
        <begin position="22"/>
        <end position="190"/>
    </location>
</feature>
<dbReference type="PANTHER" id="PTHR34406:SF1">
    <property type="entry name" value="PROTEIN YCEI"/>
    <property type="match status" value="1"/>
</dbReference>
<dbReference type="SUPFAM" id="SSF101874">
    <property type="entry name" value="YceI-like"/>
    <property type="match status" value="1"/>
</dbReference>
<dbReference type="Pfam" id="PF04264">
    <property type="entry name" value="YceI"/>
    <property type="match status" value="1"/>
</dbReference>